<name>A0ABU7AI36_9TELE</name>
<dbReference type="Proteomes" id="UP001345963">
    <property type="component" value="Unassembled WGS sequence"/>
</dbReference>
<accession>A0ABU7AI36</accession>
<sequence length="72" mass="8174">MVHMDYKYSMPSLGRGTDPASLIPLAVQLPPPLVIYRSRISNPYHSHENKTFKLSIYLLSVILHVGQIINKL</sequence>
<gene>
    <name evidence="1" type="ORF">ATANTOWER_015939</name>
</gene>
<evidence type="ECO:0000313" key="1">
    <source>
        <dbReference type="EMBL" id="MED6237717.1"/>
    </source>
</evidence>
<proteinExistence type="predicted"/>
<organism evidence="1 2">
    <name type="scientific">Ataeniobius toweri</name>
    <dbReference type="NCBI Taxonomy" id="208326"/>
    <lineage>
        <taxon>Eukaryota</taxon>
        <taxon>Metazoa</taxon>
        <taxon>Chordata</taxon>
        <taxon>Craniata</taxon>
        <taxon>Vertebrata</taxon>
        <taxon>Euteleostomi</taxon>
        <taxon>Actinopterygii</taxon>
        <taxon>Neopterygii</taxon>
        <taxon>Teleostei</taxon>
        <taxon>Neoteleostei</taxon>
        <taxon>Acanthomorphata</taxon>
        <taxon>Ovalentaria</taxon>
        <taxon>Atherinomorphae</taxon>
        <taxon>Cyprinodontiformes</taxon>
        <taxon>Goodeidae</taxon>
        <taxon>Ataeniobius</taxon>
    </lineage>
</organism>
<keyword evidence="2" id="KW-1185">Reference proteome</keyword>
<evidence type="ECO:0000313" key="2">
    <source>
        <dbReference type="Proteomes" id="UP001345963"/>
    </source>
</evidence>
<protein>
    <submittedName>
        <fullName evidence="1">Uncharacterized protein</fullName>
    </submittedName>
</protein>
<dbReference type="EMBL" id="JAHUTI010019673">
    <property type="protein sequence ID" value="MED6237717.1"/>
    <property type="molecule type" value="Genomic_DNA"/>
</dbReference>
<comment type="caution">
    <text evidence="1">The sequence shown here is derived from an EMBL/GenBank/DDBJ whole genome shotgun (WGS) entry which is preliminary data.</text>
</comment>
<reference evidence="1 2" key="1">
    <citation type="submission" date="2021-07" db="EMBL/GenBank/DDBJ databases">
        <authorList>
            <person name="Palmer J.M."/>
        </authorList>
    </citation>
    <scope>NUCLEOTIDE SEQUENCE [LARGE SCALE GENOMIC DNA]</scope>
    <source>
        <strain evidence="1 2">AT_MEX2019</strain>
        <tissue evidence="1">Muscle</tissue>
    </source>
</reference>